<name>A0ABR2F5I0_9ROSI</name>
<dbReference type="Proteomes" id="UP001472677">
    <property type="component" value="Unassembled WGS sequence"/>
</dbReference>
<feature type="compositionally biased region" description="Basic and acidic residues" evidence="1">
    <location>
        <begin position="1"/>
        <end position="16"/>
    </location>
</feature>
<evidence type="ECO:0000313" key="2">
    <source>
        <dbReference type="EMBL" id="KAK8572268.1"/>
    </source>
</evidence>
<protein>
    <submittedName>
        <fullName evidence="2">Uncharacterized protein</fullName>
    </submittedName>
</protein>
<reference evidence="2 3" key="1">
    <citation type="journal article" date="2024" name="G3 (Bethesda)">
        <title>Genome assembly of Hibiscus sabdariffa L. provides insights into metabolisms of medicinal natural products.</title>
        <authorList>
            <person name="Kim T."/>
        </authorList>
    </citation>
    <scope>NUCLEOTIDE SEQUENCE [LARGE SCALE GENOMIC DNA]</scope>
    <source>
        <strain evidence="2">TK-2024</strain>
        <tissue evidence="2">Old leaves</tissue>
    </source>
</reference>
<keyword evidence="3" id="KW-1185">Reference proteome</keyword>
<gene>
    <name evidence="2" type="ORF">V6N12_028324</name>
</gene>
<evidence type="ECO:0000313" key="3">
    <source>
        <dbReference type="Proteomes" id="UP001472677"/>
    </source>
</evidence>
<sequence length="99" mass="11110">MYKKPPTEWVDKHPNDLPDFDPDDEENAYNVEPYENPNSPSESDNKKYNTLQSPLPKSLANVQLNHHSRGENATADKMARSGISRAISLVWKAAKQGSS</sequence>
<dbReference type="EMBL" id="JBBPBM010000008">
    <property type="protein sequence ID" value="KAK8572268.1"/>
    <property type="molecule type" value="Genomic_DNA"/>
</dbReference>
<accession>A0ABR2F5I0</accession>
<feature type="compositionally biased region" description="Acidic residues" evidence="1">
    <location>
        <begin position="18"/>
        <end position="27"/>
    </location>
</feature>
<feature type="region of interest" description="Disordered" evidence="1">
    <location>
        <begin position="1"/>
        <end position="59"/>
    </location>
</feature>
<organism evidence="2 3">
    <name type="scientific">Hibiscus sabdariffa</name>
    <name type="common">roselle</name>
    <dbReference type="NCBI Taxonomy" id="183260"/>
    <lineage>
        <taxon>Eukaryota</taxon>
        <taxon>Viridiplantae</taxon>
        <taxon>Streptophyta</taxon>
        <taxon>Embryophyta</taxon>
        <taxon>Tracheophyta</taxon>
        <taxon>Spermatophyta</taxon>
        <taxon>Magnoliopsida</taxon>
        <taxon>eudicotyledons</taxon>
        <taxon>Gunneridae</taxon>
        <taxon>Pentapetalae</taxon>
        <taxon>rosids</taxon>
        <taxon>malvids</taxon>
        <taxon>Malvales</taxon>
        <taxon>Malvaceae</taxon>
        <taxon>Malvoideae</taxon>
        <taxon>Hibiscus</taxon>
    </lineage>
</organism>
<proteinExistence type="predicted"/>
<evidence type="ECO:0000256" key="1">
    <source>
        <dbReference type="SAM" id="MobiDB-lite"/>
    </source>
</evidence>
<feature type="compositionally biased region" description="Polar residues" evidence="1">
    <location>
        <begin position="36"/>
        <end position="59"/>
    </location>
</feature>
<comment type="caution">
    <text evidence="2">The sequence shown here is derived from an EMBL/GenBank/DDBJ whole genome shotgun (WGS) entry which is preliminary data.</text>
</comment>